<dbReference type="EMBL" id="KN848066">
    <property type="protein sequence ID" value="KIY01022.1"/>
    <property type="molecule type" value="Genomic_DNA"/>
</dbReference>
<dbReference type="STRING" id="1442371.A0A0D2IVD7"/>
<sequence>MSEVLERDLKQLEDDVIGLKIREQVCKRITAQYEIITPKLSESLEKIKEIASKLAIAEQQCHEYDAKKKELNKRIICLKERSSKIDQMERESADQIEEFQKERDKELTLLRKLEAKRRDDDSTRKDLQAELLVPTEALREAQICGGATVKVKAALQKQIDKIQDSLTSLEREIKGDEKRLESCQKKIDTLERNIADANAAHTKEKEEISKELKEKRKDRDKARDLAKKSENDRKVQQAEMEREVSSFMGQEDLDKLEKQRKEAFQQMKRKEKLLRYKKDEFRKFWRKAVDGNDKRRAKIADVLEALKASKDAPAERILPGGQERTNPKMRLGNLQRTLGTIIGDLEGLLNEWPERLN</sequence>
<accession>A0A0D2IVD7</accession>
<keyword evidence="3" id="KW-1185">Reference proteome</keyword>
<evidence type="ECO:0000256" key="1">
    <source>
        <dbReference type="SAM" id="MobiDB-lite"/>
    </source>
</evidence>
<dbReference type="OrthoDB" id="10529618at2759"/>
<dbReference type="VEuPathDB" id="FungiDB:Z520_03688"/>
<organism evidence="2 3">
    <name type="scientific">Fonsecaea multimorphosa CBS 102226</name>
    <dbReference type="NCBI Taxonomy" id="1442371"/>
    <lineage>
        <taxon>Eukaryota</taxon>
        <taxon>Fungi</taxon>
        <taxon>Dikarya</taxon>
        <taxon>Ascomycota</taxon>
        <taxon>Pezizomycotina</taxon>
        <taxon>Eurotiomycetes</taxon>
        <taxon>Chaetothyriomycetidae</taxon>
        <taxon>Chaetothyriales</taxon>
        <taxon>Herpotrichiellaceae</taxon>
        <taxon>Fonsecaea</taxon>
    </lineage>
</organism>
<dbReference type="AlphaFoldDB" id="A0A0D2IVD7"/>
<reference evidence="2 3" key="1">
    <citation type="submission" date="2015-01" db="EMBL/GenBank/DDBJ databases">
        <title>The Genome Sequence of Fonsecaea multimorphosa CBS 102226.</title>
        <authorList>
            <consortium name="The Broad Institute Genomics Platform"/>
            <person name="Cuomo C."/>
            <person name="de Hoog S."/>
            <person name="Gorbushina A."/>
            <person name="Stielow B."/>
            <person name="Teixiera M."/>
            <person name="Abouelleil A."/>
            <person name="Chapman S.B."/>
            <person name="Priest M."/>
            <person name="Young S.K."/>
            <person name="Wortman J."/>
            <person name="Nusbaum C."/>
            <person name="Birren B."/>
        </authorList>
    </citation>
    <scope>NUCLEOTIDE SEQUENCE [LARGE SCALE GENOMIC DNA]</scope>
    <source>
        <strain evidence="2 3">CBS 102226</strain>
    </source>
</reference>
<evidence type="ECO:0000313" key="3">
    <source>
        <dbReference type="Proteomes" id="UP000053411"/>
    </source>
</evidence>
<dbReference type="Proteomes" id="UP000053411">
    <property type="component" value="Unassembled WGS sequence"/>
</dbReference>
<name>A0A0D2IVD7_9EURO</name>
<dbReference type="GeneID" id="27709434"/>
<gene>
    <name evidence="2" type="ORF">Z520_03688</name>
</gene>
<feature type="compositionally biased region" description="Basic and acidic residues" evidence="1">
    <location>
        <begin position="201"/>
        <end position="244"/>
    </location>
</feature>
<proteinExistence type="predicted"/>
<feature type="region of interest" description="Disordered" evidence="1">
    <location>
        <begin position="196"/>
        <end position="252"/>
    </location>
</feature>
<dbReference type="RefSeq" id="XP_016635144.1">
    <property type="nucleotide sequence ID" value="XM_016774198.1"/>
</dbReference>
<protein>
    <submittedName>
        <fullName evidence="2">Uncharacterized protein</fullName>
    </submittedName>
</protein>
<evidence type="ECO:0000313" key="2">
    <source>
        <dbReference type="EMBL" id="KIY01022.1"/>
    </source>
</evidence>